<dbReference type="Pfam" id="PF02913">
    <property type="entry name" value="FAD-oxidase_C"/>
    <property type="match status" value="1"/>
</dbReference>
<reference evidence="7" key="1">
    <citation type="journal article" date="2019" name="Int. J. Syst. Evol. Microbiol.">
        <title>The Global Catalogue of Microorganisms (GCM) 10K type strain sequencing project: providing services to taxonomists for standard genome sequencing and annotation.</title>
        <authorList>
            <consortium name="The Broad Institute Genomics Platform"/>
            <consortium name="The Broad Institute Genome Sequencing Center for Infectious Disease"/>
            <person name="Wu L."/>
            <person name="Ma J."/>
        </authorList>
    </citation>
    <scope>NUCLEOTIDE SEQUENCE [LARGE SCALE GENOMIC DNA]</scope>
    <source>
        <strain evidence="7">CGMCC 4.7248</strain>
    </source>
</reference>
<proteinExistence type="predicted"/>
<dbReference type="SUPFAM" id="SSF46548">
    <property type="entry name" value="alpha-helical ferredoxin"/>
    <property type="match status" value="1"/>
</dbReference>
<keyword evidence="3" id="KW-0274">FAD</keyword>
<dbReference type="Gene3D" id="3.30.70.2740">
    <property type="match status" value="1"/>
</dbReference>
<dbReference type="SUPFAM" id="SSF55103">
    <property type="entry name" value="FAD-linked oxidases, C-terminal domain"/>
    <property type="match status" value="1"/>
</dbReference>
<keyword evidence="7" id="KW-1185">Reference proteome</keyword>
<accession>A0ABW0UUY1</accession>
<protein>
    <submittedName>
        <fullName evidence="6">FAD-binding and (Fe-S)-binding domain-containing protein</fullName>
    </submittedName>
</protein>
<evidence type="ECO:0000256" key="4">
    <source>
        <dbReference type="ARBA" id="ARBA00023002"/>
    </source>
</evidence>
<evidence type="ECO:0000256" key="1">
    <source>
        <dbReference type="ARBA" id="ARBA00001974"/>
    </source>
</evidence>
<dbReference type="Pfam" id="PF13183">
    <property type="entry name" value="Fer4_8"/>
    <property type="match status" value="1"/>
</dbReference>
<dbReference type="Proteomes" id="UP001596154">
    <property type="component" value="Unassembled WGS sequence"/>
</dbReference>
<dbReference type="InterPro" id="IPR017896">
    <property type="entry name" value="4Fe4S_Fe-S-bd"/>
</dbReference>
<sequence length="967" mass="103099">MTDLSGLQAELRGAVRGEVGFDVMSRALVTMDASNYRRVPLGVVAPRDADDVAAVLEVCRERGVPVVARGGGTSIAGQATGTGVVLDFTRHMNRLVALDPRERTAVVQPGLVLDRLQEAAAPHGLRFGPDPSTHSRCTLGGMIGNNSCGSHSVAWGTTADSVRELSVLTARGRRLRLGPDWAGAPEGLRELVEGELALLRTGFPELPRRISGYAVDALLPERGADVARSFCGSEGTLGVLTEAVVRLVEAPRARALAVLAYADESAAAEAAAGLLPYRPLTVEGMAADLVPSAAGLPGGGAWLFVETGGESAAGARARAEAIVRAADVVDALVITDPAGQRALWRIREDASGTATRMPDGSEAWPGWEDCAVPPARLGAYLRDFRALLAAHGLRGTPYGHFGDGCIHVRIDFDLLTERGVARFRRFSEELAELVVAHGGSLSGEHGDGQARAELLPKMYGAETVALFERVKGVWDPDDLLNPGMLVRPAPLDAGLRFSVLPREPVDVAFGYPSDGGDFAAAVRRCVGVAKCRTTSAAGSAVMCPSFRATGAEQHSTRGRARLLHEMLAGELVTDGWRSEEVRDALDLCLSCKGCRSDCPVEVDMATYKAEFLHHHYAGRRRPAAHYTMGWLPLWLRAVARTRTARLVNALVRVRPLAWAAKRLGGIAPEREIPRLAPRTFSRWWEGQREETTAGGGTLVVLWPDTFTEHLSPSVGQAAVRVLRAAGLRVALPPTVHLAKPPVGDGRTVALDPLSLLRGRGRVCCGLTYVSTGQLDRARTVMRRTLDLMEPVLDTDTPVVVLEPSCAAALRTDVPELLHDDPRAARLAARVLTFAEALERHAPTWTPPRVDRPVAGQTHCHQHAVLGDTPDRRLRAAAGLTGELSGGCCGLAGDFGFERGHFEVSTACAEDRLLPSIRGAAEGTIVLADGFSCRTQLEQLAGVRGRHLAEVLAEALPTGPADDGRGRL</sequence>
<dbReference type="InterPro" id="IPR036318">
    <property type="entry name" value="FAD-bd_PCMH-like_sf"/>
</dbReference>
<dbReference type="InterPro" id="IPR016166">
    <property type="entry name" value="FAD-bd_PCMH"/>
</dbReference>
<dbReference type="PANTHER" id="PTHR11748">
    <property type="entry name" value="D-LACTATE DEHYDROGENASE"/>
    <property type="match status" value="1"/>
</dbReference>
<dbReference type="PANTHER" id="PTHR11748:SF119">
    <property type="entry name" value="D-2-HYDROXYGLUTARATE DEHYDROGENASE"/>
    <property type="match status" value="1"/>
</dbReference>
<evidence type="ECO:0000256" key="3">
    <source>
        <dbReference type="ARBA" id="ARBA00022827"/>
    </source>
</evidence>
<dbReference type="RefSeq" id="WP_381023944.1">
    <property type="nucleotide sequence ID" value="NZ_JBHSNY010000007.1"/>
</dbReference>
<dbReference type="InterPro" id="IPR016171">
    <property type="entry name" value="Vanillyl_alc_oxidase_C-sub2"/>
</dbReference>
<keyword evidence="4" id="KW-0560">Oxidoreductase</keyword>
<evidence type="ECO:0000313" key="6">
    <source>
        <dbReference type="EMBL" id="MFC5636296.1"/>
    </source>
</evidence>
<dbReference type="EMBL" id="JBHSNY010000007">
    <property type="protein sequence ID" value="MFC5636296.1"/>
    <property type="molecule type" value="Genomic_DNA"/>
</dbReference>
<dbReference type="Gene3D" id="3.30.465.10">
    <property type="match status" value="1"/>
</dbReference>
<dbReference type="PROSITE" id="PS51387">
    <property type="entry name" value="FAD_PCMH"/>
    <property type="match status" value="1"/>
</dbReference>
<feature type="domain" description="FAD-binding PCMH-type" evidence="5">
    <location>
        <begin position="36"/>
        <end position="250"/>
    </location>
</feature>
<dbReference type="SUPFAM" id="SSF56176">
    <property type="entry name" value="FAD-binding/transporter-associated domain-like"/>
    <property type="match status" value="1"/>
</dbReference>
<comment type="cofactor">
    <cofactor evidence="1">
        <name>FAD</name>
        <dbReference type="ChEBI" id="CHEBI:57692"/>
    </cofactor>
</comment>
<dbReference type="Gene3D" id="1.10.45.10">
    <property type="entry name" value="Vanillyl-alcohol Oxidase, Chain A, domain 4"/>
    <property type="match status" value="1"/>
</dbReference>
<evidence type="ECO:0000313" key="7">
    <source>
        <dbReference type="Proteomes" id="UP001596154"/>
    </source>
</evidence>
<dbReference type="InterPro" id="IPR004113">
    <property type="entry name" value="FAD-bd_oxidored_4_C"/>
</dbReference>
<comment type="caution">
    <text evidence="6">The sequence shown here is derived from an EMBL/GenBank/DDBJ whole genome shotgun (WGS) entry which is preliminary data.</text>
</comment>
<keyword evidence="2" id="KW-0285">Flavoprotein</keyword>
<dbReference type="InterPro" id="IPR016169">
    <property type="entry name" value="FAD-bd_PCMH_sub2"/>
</dbReference>
<evidence type="ECO:0000259" key="5">
    <source>
        <dbReference type="PROSITE" id="PS51387"/>
    </source>
</evidence>
<name>A0ABW0UUY1_9ACTN</name>
<dbReference type="InterPro" id="IPR006094">
    <property type="entry name" value="Oxid_FAD_bind_N"/>
</dbReference>
<dbReference type="Pfam" id="PF01565">
    <property type="entry name" value="FAD_binding_4"/>
    <property type="match status" value="1"/>
</dbReference>
<evidence type="ECO:0000256" key="2">
    <source>
        <dbReference type="ARBA" id="ARBA00022630"/>
    </source>
</evidence>
<gene>
    <name evidence="6" type="ORF">ACFPZJ_21335</name>
</gene>
<dbReference type="InterPro" id="IPR016164">
    <property type="entry name" value="FAD-linked_Oxase-like_C"/>
</dbReference>
<organism evidence="6 7">
    <name type="scientific">Streptomyces bullii</name>
    <dbReference type="NCBI Taxonomy" id="349910"/>
    <lineage>
        <taxon>Bacteria</taxon>
        <taxon>Bacillati</taxon>
        <taxon>Actinomycetota</taxon>
        <taxon>Actinomycetes</taxon>
        <taxon>Kitasatosporales</taxon>
        <taxon>Streptomycetaceae</taxon>
        <taxon>Streptomyces</taxon>
    </lineage>
</organism>